<dbReference type="STRING" id="37003.ENSKMAP00000008232"/>
<comment type="subcellular location">
    <subcellularLocation>
        <location evidence="1">Cell membrane</location>
        <topology evidence="1">Multi-pass membrane protein</topology>
    </subcellularLocation>
</comment>
<dbReference type="NCBIfam" id="TIGR00813">
    <property type="entry name" value="sss"/>
    <property type="match status" value="1"/>
</dbReference>
<keyword evidence="9 12" id="KW-0472">Membrane</keyword>
<dbReference type="GO" id="GO:0005886">
    <property type="term" value="C:plasma membrane"/>
    <property type="evidence" value="ECO:0007669"/>
    <property type="project" value="UniProtKB-SubCell"/>
</dbReference>
<sequence>MPTEHTTSKEQRVTLVFVPIKEGYLQEAGSFGPADYAVFVLMLVVSSGIGVYYAWVDRRKKSSSEFLTGGRTLTFLPVSMSLAASSMSSTTILSNPAEVYRFGAIFGLIVIAYPLSMVVTSEIFLPIFYRLNITSTYEYLELRFNKATRLLGTTSFLIQITLYAGVTVYGPALALNEVIGMNLWTGIFSTAMVCTFYCTLGGLKAVVWTDVFQIGLMLSGFLAIIIKAVIVQEGISTIFADAQQGGRLNFWDFDLNPLRRHTVWTLVVGGTFIWTTVYGVSPPSVQRYVSCRSITHARLALYVNLLGLWACLVSAVFAGLCLYSVYKSCDPWTAGLVSSPDQLIPHMVMHIFTNNPGLPGLFLAAVYSGSLSTVSSCISALAAVTLEDLIKPHTKLSEKQQLVVSKALSLFYGLVCIGMAGIASFLGGMMQAVAVIGSVTGGPLLGVFSLGMLCPFANSKGALSGLVMGFVATMSVSLGDLISRSPPEMTRPLPLTTEGCNLTTAGDQNWTSTVLPEAPSFVTTTPALHGEGMNLAGKWYSPSYLYYCLIGAVTVFTVGVIVSLLTGGWREKTEARLTLQKEDTTFYHLFRFAKGCVMKGADKPDLTGKPEGGDTNPASSCDLEMDALKANLKSSRL</sequence>
<dbReference type="PROSITE" id="PS50283">
    <property type="entry name" value="NA_SOLUT_SYMP_3"/>
    <property type="match status" value="1"/>
</dbReference>
<evidence type="ECO:0000256" key="4">
    <source>
        <dbReference type="ARBA" id="ARBA00022475"/>
    </source>
</evidence>
<feature type="transmembrane region" description="Helical" evidence="12">
    <location>
        <begin position="105"/>
        <end position="129"/>
    </location>
</feature>
<feature type="transmembrane region" description="Helical" evidence="12">
    <location>
        <begin position="261"/>
        <end position="280"/>
    </location>
</feature>
<keyword evidence="6 12" id="KW-1133">Transmembrane helix</keyword>
<keyword evidence="4" id="KW-1003">Cell membrane</keyword>
<dbReference type="InterPro" id="IPR038377">
    <property type="entry name" value="Na/Glc_symporter_sf"/>
</dbReference>
<dbReference type="InterPro" id="IPR001734">
    <property type="entry name" value="Na/solute_symporter"/>
</dbReference>
<reference evidence="13" key="1">
    <citation type="submission" date="2025-08" db="UniProtKB">
        <authorList>
            <consortium name="Ensembl"/>
        </authorList>
    </citation>
    <scope>IDENTIFICATION</scope>
</reference>
<evidence type="ECO:0000256" key="11">
    <source>
        <dbReference type="RuleBase" id="RU362091"/>
    </source>
</evidence>
<name>A0A3Q3F3N8_KRYMA</name>
<dbReference type="Gene3D" id="1.20.1730.10">
    <property type="entry name" value="Sodium/glucose cotransporter"/>
    <property type="match status" value="1"/>
</dbReference>
<comment type="similarity">
    <text evidence="2 11">Belongs to the sodium:solute symporter (SSF) (TC 2.A.21) family.</text>
</comment>
<keyword evidence="8" id="KW-0406">Ion transport</keyword>
<protein>
    <submittedName>
        <fullName evidence="13">Solute carrier family 5 member 8</fullName>
    </submittedName>
</protein>
<feature type="transmembrane region" description="Helical" evidence="12">
    <location>
        <begin position="407"/>
        <end position="426"/>
    </location>
</feature>
<keyword evidence="3" id="KW-0813">Transport</keyword>
<dbReference type="GO" id="GO:0005343">
    <property type="term" value="F:organic acid:sodium symporter activity"/>
    <property type="evidence" value="ECO:0007669"/>
    <property type="project" value="TreeGrafter"/>
</dbReference>
<evidence type="ECO:0000256" key="3">
    <source>
        <dbReference type="ARBA" id="ARBA00022448"/>
    </source>
</evidence>
<evidence type="ECO:0000256" key="6">
    <source>
        <dbReference type="ARBA" id="ARBA00022989"/>
    </source>
</evidence>
<feature type="transmembrane region" description="Helical" evidence="12">
    <location>
        <begin position="150"/>
        <end position="172"/>
    </location>
</feature>
<dbReference type="AlphaFoldDB" id="A0A3Q3F3N8"/>
<feature type="transmembrane region" description="Helical" evidence="12">
    <location>
        <begin position="178"/>
        <end position="199"/>
    </location>
</feature>
<dbReference type="PANTHER" id="PTHR42985:SF10">
    <property type="entry name" value="SODIUM-COUPLED MONOCARBOXYLATE TRANSPORTER 1"/>
    <property type="match status" value="1"/>
</dbReference>
<feature type="transmembrane region" description="Helical" evidence="12">
    <location>
        <begin position="461"/>
        <end position="482"/>
    </location>
</feature>
<proteinExistence type="inferred from homology"/>
<dbReference type="PANTHER" id="PTHR42985">
    <property type="entry name" value="SODIUM-COUPLED MONOCARBOXYLATE TRANSPORTER"/>
    <property type="match status" value="1"/>
</dbReference>
<dbReference type="Pfam" id="PF00474">
    <property type="entry name" value="SSF"/>
    <property type="match status" value="1"/>
</dbReference>
<dbReference type="GO" id="GO:0015730">
    <property type="term" value="P:propanoate transmembrane transport"/>
    <property type="evidence" value="ECO:0007669"/>
    <property type="project" value="TreeGrafter"/>
</dbReference>
<feature type="transmembrane region" description="Helical" evidence="12">
    <location>
        <begin position="75"/>
        <end position="93"/>
    </location>
</feature>
<keyword evidence="5 12" id="KW-0812">Transmembrane</keyword>
<dbReference type="InterPro" id="IPR051163">
    <property type="entry name" value="Sodium:Solute_Symporter_SSF"/>
</dbReference>
<accession>A0A3Q3F3N8</accession>
<evidence type="ECO:0000256" key="7">
    <source>
        <dbReference type="ARBA" id="ARBA00023053"/>
    </source>
</evidence>
<dbReference type="GO" id="GO:0070062">
    <property type="term" value="C:extracellular exosome"/>
    <property type="evidence" value="ECO:0007669"/>
    <property type="project" value="TreeGrafter"/>
</dbReference>
<evidence type="ECO:0000313" key="14">
    <source>
        <dbReference type="Proteomes" id="UP000264800"/>
    </source>
</evidence>
<evidence type="ECO:0000256" key="10">
    <source>
        <dbReference type="ARBA" id="ARBA00023201"/>
    </source>
</evidence>
<feature type="transmembrane region" description="Helical" evidence="12">
    <location>
        <begin position="432"/>
        <end position="454"/>
    </location>
</feature>
<evidence type="ECO:0000256" key="9">
    <source>
        <dbReference type="ARBA" id="ARBA00023136"/>
    </source>
</evidence>
<dbReference type="Ensembl" id="ENSKMAT00000008359.1">
    <property type="protein sequence ID" value="ENSKMAP00000008232.1"/>
    <property type="gene ID" value="ENSKMAG00000006201.1"/>
</dbReference>
<dbReference type="GeneTree" id="ENSGT00940000155166"/>
<reference evidence="13" key="2">
    <citation type="submission" date="2025-09" db="UniProtKB">
        <authorList>
            <consortium name="Ensembl"/>
        </authorList>
    </citation>
    <scope>IDENTIFICATION</scope>
</reference>
<evidence type="ECO:0000256" key="12">
    <source>
        <dbReference type="SAM" id="Phobius"/>
    </source>
</evidence>
<keyword evidence="10" id="KW-0739">Sodium transport</keyword>
<feature type="transmembrane region" description="Helical" evidence="12">
    <location>
        <begin position="301"/>
        <end position="326"/>
    </location>
</feature>
<keyword evidence="7" id="KW-0915">Sodium</keyword>
<evidence type="ECO:0000256" key="2">
    <source>
        <dbReference type="ARBA" id="ARBA00006434"/>
    </source>
</evidence>
<feature type="transmembrane region" description="Helical" evidence="12">
    <location>
        <begin position="361"/>
        <end position="386"/>
    </location>
</feature>
<feature type="transmembrane region" description="Helical" evidence="12">
    <location>
        <begin position="36"/>
        <end position="55"/>
    </location>
</feature>
<evidence type="ECO:0000313" key="13">
    <source>
        <dbReference type="Ensembl" id="ENSKMAP00000008232.1"/>
    </source>
</evidence>
<keyword evidence="14" id="KW-1185">Reference proteome</keyword>
<feature type="transmembrane region" description="Helical" evidence="12">
    <location>
        <begin position="211"/>
        <end position="230"/>
    </location>
</feature>
<dbReference type="Proteomes" id="UP000264800">
    <property type="component" value="Unplaced"/>
</dbReference>
<dbReference type="OMA" id="FAGYIMV"/>
<feature type="transmembrane region" description="Helical" evidence="12">
    <location>
        <begin position="544"/>
        <end position="566"/>
    </location>
</feature>
<evidence type="ECO:0000256" key="8">
    <source>
        <dbReference type="ARBA" id="ARBA00023065"/>
    </source>
</evidence>
<organism evidence="13 14">
    <name type="scientific">Kryptolebias marmoratus</name>
    <name type="common">Mangrove killifish</name>
    <name type="synonym">Rivulus marmoratus</name>
    <dbReference type="NCBI Taxonomy" id="37003"/>
    <lineage>
        <taxon>Eukaryota</taxon>
        <taxon>Metazoa</taxon>
        <taxon>Chordata</taxon>
        <taxon>Craniata</taxon>
        <taxon>Vertebrata</taxon>
        <taxon>Euteleostomi</taxon>
        <taxon>Actinopterygii</taxon>
        <taxon>Neopterygii</taxon>
        <taxon>Teleostei</taxon>
        <taxon>Neoteleostei</taxon>
        <taxon>Acanthomorphata</taxon>
        <taxon>Ovalentaria</taxon>
        <taxon>Atherinomorphae</taxon>
        <taxon>Cyprinodontiformes</taxon>
        <taxon>Rivulidae</taxon>
        <taxon>Kryptolebias</taxon>
    </lineage>
</organism>
<evidence type="ECO:0000256" key="1">
    <source>
        <dbReference type="ARBA" id="ARBA00004651"/>
    </source>
</evidence>
<evidence type="ECO:0000256" key="5">
    <source>
        <dbReference type="ARBA" id="ARBA00022692"/>
    </source>
</evidence>